<dbReference type="EMBL" id="CP018477">
    <property type="protein sequence ID" value="ASV72775.1"/>
    <property type="molecule type" value="Genomic_DNA"/>
</dbReference>
<dbReference type="Gene3D" id="3.40.50.10420">
    <property type="entry name" value="NagB/RpiA/CoA transferase-like"/>
    <property type="match status" value="1"/>
</dbReference>
<dbReference type="InterPro" id="IPR037171">
    <property type="entry name" value="NagB/RpiA_transferase-like"/>
</dbReference>
<protein>
    <recommendedName>
        <fullName evidence="1">LUD domain-containing protein</fullName>
    </recommendedName>
</protein>
<evidence type="ECO:0000313" key="2">
    <source>
        <dbReference type="EMBL" id="ASV72775.1"/>
    </source>
</evidence>
<dbReference type="PANTHER" id="PTHR43682">
    <property type="entry name" value="LACTATE UTILIZATION PROTEIN C"/>
    <property type="match status" value="1"/>
</dbReference>
<gene>
    <name evidence="2" type="ORF">THTE_0173</name>
</gene>
<evidence type="ECO:0000313" key="3">
    <source>
        <dbReference type="Proteomes" id="UP000215086"/>
    </source>
</evidence>
<reference evidence="2 3" key="1">
    <citation type="journal article" name="Front. Microbiol.">
        <title>Sugar Metabolism of the First Thermophilic Planctomycete Thermogutta terrifontis: Comparative Genomic and Transcriptomic Approaches.</title>
        <authorList>
            <person name="Elcheninov A.G."/>
            <person name="Menzel P."/>
            <person name="Gudbergsdottir S.R."/>
            <person name="Slesarev A.I."/>
            <person name="Kadnikov V.V."/>
            <person name="Krogh A."/>
            <person name="Bonch-Osmolovskaya E.A."/>
            <person name="Peng X."/>
            <person name="Kublanov I.V."/>
        </authorList>
    </citation>
    <scope>NUCLEOTIDE SEQUENCE [LARGE SCALE GENOMIC DNA]</scope>
    <source>
        <strain evidence="2 3">R1</strain>
    </source>
</reference>
<proteinExistence type="predicted"/>
<dbReference type="KEGG" id="ttf:THTE_0173"/>
<name>A0A286R9Y0_9BACT</name>
<dbReference type="RefSeq" id="WP_095413603.1">
    <property type="nucleotide sequence ID" value="NZ_CP018477.1"/>
</dbReference>
<organism evidence="2 3">
    <name type="scientific">Thermogutta terrifontis</name>
    <dbReference type="NCBI Taxonomy" id="1331910"/>
    <lineage>
        <taxon>Bacteria</taxon>
        <taxon>Pseudomonadati</taxon>
        <taxon>Planctomycetota</taxon>
        <taxon>Planctomycetia</taxon>
        <taxon>Pirellulales</taxon>
        <taxon>Thermoguttaceae</taxon>
        <taxon>Thermogutta</taxon>
    </lineage>
</organism>
<accession>A0A286R9Y0</accession>
<dbReference type="Pfam" id="PF02589">
    <property type="entry name" value="LUD_dom"/>
    <property type="match status" value="1"/>
</dbReference>
<evidence type="ECO:0000259" key="1">
    <source>
        <dbReference type="Pfam" id="PF02589"/>
    </source>
</evidence>
<keyword evidence="3" id="KW-1185">Reference proteome</keyword>
<sequence>MGAREVILDRIRKNLGTVAEENPPPVPEVWPRSQITPADLARRFSEELRAVHGEPLLHCDWPGLQEDFQTLVEKSGWREALVMDRPLAWQLANSATGLQTIGIPDTPVPRDLETIPVSILEAECLLADTGSAVVVCRNPGERLACYLPPACVIVATVDRLCEHLPAAWDRITGVARQPECRGECVIITGPSRTADIEKILILGVHGPKRLVVYLIGAE</sequence>
<dbReference type="Proteomes" id="UP000215086">
    <property type="component" value="Chromosome"/>
</dbReference>
<dbReference type="InterPro" id="IPR003741">
    <property type="entry name" value="LUD_dom"/>
</dbReference>
<dbReference type="InterPro" id="IPR024185">
    <property type="entry name" value="FTHF_cligase-like_sf"/>
</dbReference>
<dbReference type="SUPFAM" id="SSF100950">
    <property type="entry name" value="NagB/RpiA/CoA transferase-like"/>
    <property type="match status" value="1"/>
</dbReference>
<feature type="domain" description="LUD" evidence="1">
    <location>
        <begin position="110"/>
        <end position="215"/>
    </location>
</feature>
<dbReference type="PANTHER" id="PTHR43682:SF1">
    <property type="entry name" value="LACTATE UTILIZATION PROTEIN C"/>
    <property type="match status" value="1"/>
</dbReference>
<dbReference type="OrthoDB" id="9794157at2"/>
<dbReference type="AlphaFoldDB" id="A0A286R9Y0"/>